<sequence>MNIKDEHAPYRHEGRTRMSHEHWMRRTALLQAVLAMGLALLLCLSTFSARAQTNPDLKALVDHLKFVIPDETALVDPQQLERFVAQYQKRAAAAGLRDIDRQTAYVLVALYTSGKGVERPEFKKVMEHPPASADEFSDAMIGLPQSVYDSGTPLWDNSAYAKGR</sequence>
<keyword evidence="2" id="KW-1185">Reference proteome</keyword>
<gene>
    <name evidence="1" type="ordered locus">Hsero_0766</name>
</gene>
<dbReference type="AlphaFoldDB" id="D8IZG5"/>
<evidence type="ECO:0000313" key="2">
    <source>
        <dbReference type="Proteomes" id="UP000000329"/>
    </source>
</evidence>
<reference evidence="1 2" key="1">
    <citation type="submission" date="2010-04" db="EMBL/GenBank/DDBJ databases">
        <title>The genome of Herbaspirillum seropedicae SmR1, an endophytic, nitrogen-fixing, plant-growth promoting beta-Proteobacteria.</title>
        <authorList>
            <person name="Pedrosa F.O."/>
            <person name="Monteiro R.A."/>
            <person name="Wassem R."/>
            <person name="Cruz L.M."/>
            <person name="Ayub R.A."/>
            <person name="Colauto N.B."/>
            <person name="Fernandez M.A."/>
            <person name="Fungaro M.H.P."/>
            <person name="Grisard E.C."/>
            <person name="Hungria M."/>
            <person name="Madeira H.M.F."/>
            <person name="Nodari R.O."/>
            <person name="Osaku C.A."/>
            <person name="Petzl-Erler M.L."/>
            <person name="Terenzi H."/>
            <person name="Vieira L.G.E."/>
            <person name="Almeida M.I.M."/>
            <person name="Alves L.R."/>
            <person name="Arantes O.M.N."/>
            <person name="Balsanelli E."/>
            <person name="Barcellos F.G."/>
            <person name="Baura V.A."/>
            <person name="Binde D.R."/>
            <person name="Campo R.J."/>
            <person name="Chubatsu L.S."/>
            <person name="Chueire L.M.O."/>
            <person name="Ciferri R.R."/>
            <person name="Correa L.C."/>
            <person name="da Conceicao Silva J.L."/>
            <person name="Dabul A.N.G."/>
            <person name="Dambros B.P."/>
            <person name="Faoro H."/>
            <person name="Favetti A."/>
            <person name="Friedermann G."/>
            <person name="Furlaneto M.C."/>
            <person name="Gasques L.S."/>
            <person name="Gimenes C.C.T."/>
            <person name="Gioppo N.M.R."/>
            <person name="Glienke-Blanco C."/>
            <person name="Godoy L.P."/>
            <person name="Guerra M.P."/>
            <person name="Karp S."/>
            <person name="Kava-Cordeiro V."/>
            <person name="Margarido V.P."/>
            <person name="Mathioni S.M."/>
            <person name="Menck-Soares M.A."/>
            <person name="Murace N.K."/>
            <person name="Nicolas M.F."/>
            <person name="Oliveira C.E.C."/>
            <person name="Pagnan N.A.B."/>
            <person name="Pamphile J.A."/>
            <person name="Patussi E.V."/>
            <person name="Pereira L.F.P."/>
            <person name="Pereira-Ferrari L."/>
            <person name="Pinto F.G.S."/>
            <person name="Precoma C."/>
            <person name="Prioli A.J."/>
            <person name="Prioli S.M.A.P."/>
            <person name="Raittz R.T."/>
            <person name="Ramos H.J.O."/>
            <person name="Ribeiro E.M.S.F."/>
            <person name="Rigo L.U."/>
            <person name="Rocha C.L.M.S.C."/>
            <person name="Rocha S.N."/>
            <person name="Santos K."/>
            <person name="Satori D."/>
            <person name="Silva A.G."/>
            <person name="Simao R.C.G."/>
            <person name="Soares M.A.M."/>
            <person name="Souza E.M."/>
            <person name="Steffens M.B.R."/>
            <person name="Steindel M."/>
            <person name="Tadra-Sfeir M.Z."/>
            <person name="Takahashi E.K."/>
            <person name="Torres R.A."/>
            <person name="Valle J.S."/>
            <person name="Vernal J.I."/>
            <person name="Vilas-Boas L.A."/>
            <person name="Watanabe M.A.E."/>
            <person name="Weiss V.A."/>
            <person name="Yates M.A."/>
            <person name="Souza E.M."/>
        </authorList>
    </citation>
    <scope>NUCLEOTIDE SEQUENCE [LARGE SCALE GENOMIC DNA]</scope>
    <source>
        <strain evidence="1 2">SmR1</strain>
    </source>
</reference>
<protein>
    <submittedName>
        <fullName evidence="1">Uncharacterized protein</fullName>
    </submittedName>
</protein>
<dbReference type="HOGENOM" id="CLU_1616762_0_0_4"/>
<dbReference type="Proteomes" id="UP000000329">
    <property type="component" value="Chromosome"/>
</dbReference>
<dbReference type="STRING" id="757424.Hsero_0766"/>
<proteinExistence type="predicted"/>
<name>D8IZG5_HERSS</name>
<organism evidence="1 2">
    <name type="scientific">Herbaspirillum seropedicae (strain SmR1)</name>
    <dbReference type="NCBI Taxonomy" id="757424"/>
    <lineage>
        <taxon>Bacteria</taxon>
        <taxon>Pseudomonadati</taxon>
        <taxon>Pseudomonadota</taxon>
        <taxon>Betaproteobacteria</taxon>
        <taxon>Burkholderiales</taxon>
        <taxon>Oxalobacteraceae</taxon>
        <taxon>Herbaspirillum</taxon>
    </lineage>
</organism>
<dbReference type="KEGG" id="hse:Hsero_0766"/>
<evidence type="ECO:0000313" key="1">
    <source>
        <dbReference type="EMBL" id="ADJ62285.1"/>
    </source>
</evidence>
<dbReference type="EMBL" id="CP002039">
    <property type="protein sequence ID" value="ADJ62285.1"/>
    <property type="molecule type" value="Genomic_DNA"/>
</dbReference>
<accession>D8IZG5</accession>